<feature type="domain" description="tRNA (guanine(10)-N(2))-methyltransferase TRMT11 N-terminal" evidence="12">
    <location>
        <begin position="2"/>
        <end position="176"/>
    </location>
</feature>
<evidence type="ECO:0000256" key="4">
    <source>
        <dbReference type="ARBA" id="ARBA00022603"/>
    </source>
</evidence>
<organism evidence="13 14">
    <name type="scientific">Boothiomyces macroporosus</name>
    <dbReference type="NCBI Taxonomy" id="261099"/>
    <lineage>
        <taxon>Eukaryota</taxon>
        <taxon>Fungi</taxon>
        <taxon>Fungi incertae sedis</taxon>
        <taxon>Chytridiomycota</taxon>
        <taxon>Chytridiomycota incertae sedis</taxon>
        <taxon>Chytridiomycetes</taxon>
        <taxon>Rhizophydiales</taxon>
        <taxon>Terramycetaceae</taxon>
        <taxon>Boothiomyces</taxon>
    </lineage>
</organism>
<dbReference type="PROSITE" id="PS51627">
    <property type="entry name" value="SAM_MT_TRM11"/>
    <property type="match status" value="1"/>
</dbReference>
<dbReference type="GO" id="GO:0008033">
    <property type="term" value="P:tRNA processing"/>
    <property type="evidence" value="ECO:0007669"/>
    <property type="project" value="UniProtKB-UniRule"/>
</dbReference>
<evidence type="ECO:0000256" key="8">
    <source>
        <dbReference type="ARBA" id="ARBA00022884"/>
    </source>
</evidence>
<dbReference type="PIRSF" id="PIRSF017259">
    <property type="entry name" value="tRNA_mtfrase_TRM11"/>
    <property type="match status" value="1"/>
</dbReference>
<comment type="subcellular location">
    <subcellularLocation>
        <location evidence="1">Cytoplasm</location>
    </subcellularLocation>
</comment>
<keyword evidence="6 10" id="KW-0949">S-adenosyl-L-methionine</keyword>
<comment type="caution">
    <text evidence="13">The sequence shown here is derived from an EMBL/GenBank/DDBJ whole genome shotgun (WGS) entry which is preliminary data.</text>
</comment>
<dbReference type="PANTHER" id="PTHR13370">
    <property type="entry name" value="RNA METHYLASE-RELATED"/>
    <property type="match status" value="1"/>
</dbReference>
<dbReference type="PANTHER" id="PTHR13370:SF3">
    <property type="entry name" value="TRNA (GUANINE(10)-N2)-METHYLTRANSFERASE HOMOLOG"/>
    <property type="match status" value="1"/>
</dbReference>
<dbReference type="GO" id="GO:0000049">
    <property type="term" value="F:tRNA binding"/>
    <property type="evidence" value="ECO:0007669"/>
    <property type="project" value="UniProtKB-UniRule"/>
</dbReference>
<dbReference type="GO" id="GO:0032259">
    <property type="term" value="P:methylation"/>
    <property type="evidence" value="ECO:0007669"/>
    <property type="project" value="UniProtKB-UniRule"/>
</dbReference>
<evidence type="ECO:0000256" key="10">
    <source>
        <dbReference type="PROSITE-ProRule" id="PRU00959"/>
    </source>
</evidence>
<dbReference type="GO" id="GO:0160102">
    <property type="term" value="F:tRNA (guanine(10)-N2)-methyltransferase activity"/>
    <property type="evidence" value="ECO:0007669"/>
    <property type="project" value="UniProtKB-EC"/>
</dbReference>
<dbReference type="InterPro" id="IPR059073">
    <property type="entry name" value="TRMT11_N"/>
</dbReference>
<dbReference type="InterPro" id="IPR029063">
    <property type="entry name" value="SAM-dependent_MTases_sf"/>
</dbReference>
<name>A0AAD5Y7V2_9FUNG</name>
<evidence type="ECO:0000256" key="2">
    <source>
        <dbReference type="ARBA" id="ARBA00022490"/>
    </source>
</evidence>
<accession>A0AAD5Y7V2</accession>
<sequence>MKNYLVHFAQFHLEFRLPELDSLARLENVEIKYNKEEYTHKHPFLKVQIASHEQAKRLIRRSILIKDIIELWAEENTFDKLKEFLIKDGNKDKDEYQNASFKFHVEAFEHTLTMAEQIARIEELAFLGFNGPIDLKNPKYMFTLFEDYSGEEFRGVKKTLPPVKVYFGLHIGSGNREIVNRYDLKKREYLGTTSMDAELSLVMANQVLARPGSLILDPFVGTGSFLVSCSHFGAYTIGSDIDGRQIRGNDGKDINSNLSQYNLEKYVLGTFVCDIAHHPWRNAEWLDGIICDPPYGVRAGARKITHTDKPLFRKDGTRRYPTTEAYEMSLVISDLIQFAATFLVPSGRLVFWLPTLIDEYKIFNVRYVPDDIPTHPKMKLISNSEQNFGKWSRRLITMEKIQHIEEFDQLSISVDKPGHSNFREKYFTPTN</sequence>
<keyword evidence="14" id="KW-1185">Reference proteome</keyword>
<dbReference type="Pfam" id="PF25904">
    <property type="entry name" value="Tmrp11_N"/>
    <property type="match status" value="1"/>
</dbReference>
<keyword evidence="3 10" id="KW-0820">tRNA-binding</keyword>
<reference evidence="13" key="1">
    <citation type="submission" date="2020-05" db="EMBL/GenBank/DDBJ databases">
        <title>Phylogenomic resolution of chytrid fungi.</title>
        <authorList>
            <person name="Stajich J.E."/>
            <person name="Amses K."/>
            <person name="Simmons R."/>
            <person name="Seto K."/>
            <person name="Myers J."/>
            <person name="Bonds A."/>
            <person name="Quandt C.A."/>
            <person name="Barry K."/>
            <person name="Liu P."/>
            <person name="Grigoriev I."/>
            <person name="Longcore J.E."/>
            <person name="James T.Y."/>
        </authorList>
    </citation>
    <scope>NUCLEOTIDE SEQUENCE</scope>
    <source>
        <strain evidence="13">PLAUS21</strain>
    </source>
</reference>
<dbReference type="InterPro" id="IPR000241">
    <property type="entry name" value="RlmKL-like_Mtase"/>
</dbReference>
<dbReference type="GO" id="GO:0043527">
    <property type="term" value="C:tRNA methyltransferase complex"/>
    <property type="evidence" value="ECO:0007669"/>
    <property type="project" value="UniProtKB-ARBA"/>
</dbReference>
<dbReference type="SUPFAM" id="SSF53335">
    <property type="entry name" value="S-adenosyl-L-methionine-dependent methyltransferases"/>
    <property type="match status" value="1"/>
</dbReference>
<evidence type="ECO:0000256" key="6">
    <source>
        <dbReference type="ARBA" id="ARBA00022691"/>
    </source>
</evidence>
<evidence type="ECO:0000259" key="11">
    <source>
        <dbReference type="Pfam" id="PF01170"/>
    </source>
</evidence>
<dbReference type="InterPro" id="IPR016691">
    <property type="entry name" value="TRMT11"/>
</dbReference>
<dbReference type="InterPro" id="IPR002052">
    <property type="entry name" value="DNA_methylase_N6_adenine_CS"/>
</dbReference>
<evidence type="ECO:0000259" key="12">
    <source>
        <dbReference type="Pfam" id="PF25904"/>
    </source>
</evidence>
<keyword evidence="4 10" id="KW-0489">Methyltransferase</keyword>
<dbReference type="EMBL" id="JADGKB010000008">
    <property type="protein sequence ID" value="KAJ3261036.1"/>
    <property type="molecule type" value="Genomic_DNA"/>
</dbReference>
<evidence type="ECO:0000313" key="13">
    <source>
        <dbReference type="EMBL" id="KAJ3261036.1"/>
    </source>
</evidence>
<protein>
    <recommendedName>
        <fullName evidence="9">tRNA (guanine(10)-N(2))-methyltransferase</fullName>
        <ecNumber evidence="9">2.1.1.214</ecNumber>
    </recommendedName>
</protein>
<dbReference type="Gene3D" id="3.40.50.150">
    <property type="entry name" value="Vaccinia Virus protein VP39"/>
    <property type="match status" value="1"/>
</dbReference>
<feature type="domain" description="Ribosomal RNA large subunit methyltransferase K/L-like methyltransferase" evidence="11">
    <location>
        <begin position="186"/>
        <end position="303"/>
    </location>
</feature>
<dbReference type="AlphaFoldDB" id="A0AAD5Y7V2"/>
<keyword evidence="2" id="KW-0963">Cytoplasm</keyword>
<gene>
    <name evidence="13" type="ORF">HK103_006991</name>
</gene>
<evidence type="ECO:0000256" key="3">
    <source>
        <dbReference type="ARBA" id="ARBA00022555"/>
    </source>
</evidence>
<dbReference type="Pfam" id="PF01170">
    <property type="entry name" value="UPF0020"/>
    <property type="match status" value="1"/>
</dbReference>
<dbReference type="PROSITE" id="PS00092">
    <property type="entry name" value="N6_MTASE"/>
    <property type="match status" value="1"/>
</dbReference>
<evidence type="ECO:0000313" key="14">
    <source>
        <dbReference type="Proteomes" id="UP001210925"/>
    </source>
</evidence>
<evidence type="ECO:0000256" key="9">
    <source>
        <dbReference type="ARBA" id="ARBA00066937"/>
    </source>
</evidence>
<dbReference type="Proteomes" id="UP001210925">
    <property type="component" value="Unassembled WGS sequence"/>
</dbReference>
<keyword evidence="7 10" id="KW-0819">tRNA processing</keyword>
<evidence type="ECO:0000256" key="1">
    <source>
        <dbReference type="ARBA" id="ARBA00004496"/>
    </source>
</evidence>
<dbReference type="GO" id="GO:0005737">
    <property type="term" value="C:cytoplasm"/>
    <property type="evidence" value="ECO:0007669"/>
    <property type="project" value="UniProtKB-SubCell"/>
</dbReference>
<keyword evidence="5 10" id="KW-0808">Transferase</keyword>
<proteinExistence type="inferred from homology"/>
<evidence type="ECO:0000256" key="7">
    <source>
        <dbReference type="ARBA" id="ARBA00022694"/>
    </source>
</evidence>
<comment type="similarity">
    <text evidence="10">Belongs to the class I-like SAM-binding methyltransferase superfamily. TRM11 methyltransferase family.</text>
</comment>
<keyword evidence="8 10" id="KW-0694">RNA-binding</keyword>
<evidence type="ECO:0000256" key="5">
    <source>
        <dbReference type="ARBA" id="ARBA00022679"/>
    </source>
</evidence>
<dbReference type="EC" id="2.1.1.214" evidence="9"/>